<accession>A0A8J8P5Q4</accession>
<protein>
    <submittedName>
        <fullName evidence="1">Uncharacterized protein</fullName>
    </submittedName>
</protein>
<keyword evidence="2" id="KW-1185">Reference proteome</keyword>
<dbReference type="AlphaFoldDB" id="A0A8J8P5Q4"/>
<comment type="caution">
    <text evidence="1">The sequence shown here is derived from an EMBL/GenBank/DDBJ whole genome shotgun (WGS) entry which is preliminary data.</text>
</comment>
<name>A0A8J8P5Q4_HALGN</name>
<reference evidence="1" key="1">
    <citation type="submission" date="2019-06" db="EMBL/GenBank/DDBJ databases">
        <authorList>
            <person name="Zheng W."/>
        </authorList>
    </citation>
    <scope>NUCLEOTIDE SEQUENCE</scope>
    <source>
        <strain evidence="1">QDHG01</strain>
    </source>
</reference>
<dbReference type="Proteomes" id="UP000785679">
    <property type="component" value="Unassembled WGS sequence"/>
</dbReference>
<evidence type="ECO:0000313" key="2">
    <source>
        <dbReference type="Proteomes" id="UP000785679"/>
    </source>
</evidence>
<sequence>MLLILASTLDSMDHSTLCLLIYLIPLCAHMNTPVSLSSGEGLSHILFNCLLSSLQSKSPRITQEDQGSYEWSIHQQSVLQQMKNWSDWPKSNYKGEMSREKKERRVPSRVWIRARLWLKRTASLSPAQLRVRLLVQMS</sequence>
<dbReference type="EMBL" id="RRYP01000259">
    <property type="protein sequence ID" value="TNV87728.1"/>
    <property type="molecule type" value="Genomic_DNA"/>
</dbReference>
<proteinExistence type="predicted"/>
<evidence type="ECO:0000313" key="1">
    <source>
        <dbReference type="EMBL" id="TNV87728.1"/>
    </source>
</evidence>
<organism evidence="1 2">
    <name type="scientific">Halteria grandinella</name>
    <dbReference type="NCBI Taxonomy" id="5974"/>
    <lineage>
        <taxon>Eukaryota</taxon>
        <taxon>Sar</taxon>
        <taxon>Alveolata</taxon>
        <taxon>Ciliophora</taxon>
        <taxon>Intramacronucleata</taxon>
        <taxon>Spirotrichea</taxon>
        <taxon>Stichotrichia</taxon>
        <taxon>Sporadotrichida</taxon>
        <taxon>Halteriidae</taxon>
        <taxon>Halteria</taxon>
    </lineage>
</organism>
<gene>
    <name evidence="1" type="ORF">FGO68_gene8189</name>
</gene>